<feature type="domain" description="DUF6777" evidence="3">
    <location>
        <begin position="123"/>
        <end position="239"/>
    </location>
</feature>
<feature type="region of interest" description="Disordered" evidence="1">
    <location>
        <begin position="379"/>
        <end position="559"/>
    </location>
</feature>
<dbReference type="Pfam" id="PF20568">
    <property type="entry name" value="DUF6777"/>
    <property type="match status" value="1"/>
</dbReference>
<proteinExistence type="predicted"/>
<feature type="compositionally biased region" description="Low complexity" evidence="1">
    <location>
        <begin position="441"/>
        <end position="472"/>
    </location>
</feature>
<reference evidence="4 5" key="1">
    <citation type="submission" date="2024-03" db="EMBL/GenBank/DDBJ databases">
        <title>Actinomycetospora sp. OC33-EN08, a novel actinomycete isolated from wild orchid (Aerides multiflora).</title>
        <authorList>
            <person name="Suriyachadkun C."/>
        </authorList>
    </citation>
    <scope>NUCLEOTIDE SEQUENCE [LARGE SCALE GENOMIC DNA]</scope>
    <source>
        <strain evidence="4 5">OC33-EN08</strain>
    </source>
</reference>
<feature type="compositionally biased region" description="Basic and acidic residues" evidence="1">
    <location>
        <begin position="415"/>
        <end position="440"/>
    </location>
</feature>
<sequence length="559" mass="56564">MTTYFDPRTVHHHQQQFRGPQQFGPQQFGPQQFGPQGFPGQQFPGPVPPAAPVPKKRPIAGKIIAGLVAAGLVIGGAGAWVALSGSGSPAVQATSFAGANPTTDPFGTDHAEVATVAASGEQSGDTAGLYAATTPPACDNAAFLAQLQADPAKLAAWGGVYGLQAADVPAFVDSLSPAVLRAATAVTDHPFREGAFVEEPVVLAAGTAVLVNSYGEPTVKCFNGNPLTAGQATAGAVTINPTTRVITNFRFTSIDNSRVVVVPGKPDPKPVPGPNKPPTTTPAKPDPVLGAKAEEAQKLADQARKDATESRERADSLSINARVFRSEADRLEQAARDAFAAQGEANRAFNKAAQDLATARDQTPPDPDLIARLQDAFNAAGKAKAQAEDARHAARDAADRADREADTAESQLKNAESKARNDENVAKAAEEAAKKAKEAAEASAKPATKPATGPGTEPGTEPGQAPEGETPAQGTPAVAGETPGAPVTEACTTVATADAPQAPICPAAGSAQKAATGTGTATAPTATGTEASGAQSSSTPESSSSSESGAETTSEATES</sequence>
<evidence type="ECO:0000256" key="2">
    <source>
        <dbReference type="SAM" id="Phobius"/>
    </source>
</evidence>
<accession>A0ABU8MHT3</accession>
<evidence type="ECO:0000313" key="5">
    <source>
        <dbReference type="Proteomes" id="UP001385809"/>
    </source>
</evidence>
<dbReference type="EMBL" id="JBBEGN010000001">
    <property type="protein sequence ID" value="MEJ2866866.1"/>
    <property type="molecule type" value="Genomic_DNA"/>
</dbReference>
<feature type="transmembrane region" description="Helical" evidence="2">
    <location>
        <begin position="63"/>
        <end position="83"/>
    </location>
</feature>
<feature type="compositionally biased region" description="Basic and acidic residues" evidence="1">
    <location>
        <begin position="385"/>
        <end position="406"/>
    </location>
</feature>
<protein>
    <submittedName>
        <fullName evidence="4">DUF6777 domain-containing protein</fullName>
    </submittedName>
</protein>
<dbReference type="InterPro" id="IPR046704">
    <property type="entry name" value="DUF6777"/>
</dbReference>
<comment type="caution">
    <text evidence="4">The sequence shown here is derived from an EMBL/GenBank/DDBJ whole genome shotgun (WGS) entry which is preliminary data.</text>
</comment>
<gene>
    <name evidence="4" type="ORF">WCD74_03760</name>
</gene>
<feature type="compositionally biased region" description="Low complexity" evidence="1">
    <location>
        <begin position="507"/>
        <end position="559"/>
    </location>
</feature>
<keyword evidence="2" id="KW-0472">Membrane</keyword>
<keyword evidence="2" id="KW-1133">Transmembrane helix</keyword>
<feature type="compositionally biased region" description="Pro residues" evidence="1">
    <location>
        <begin position="269"/>
        <end position="280"/>
    </location>
</feature>
<dbReference type="Proteomes" id="UP001385809">
    <property type="component" value="Unassembled WGS sequence"/>
</dbReference>
<evidence type="ECO:0000313" key="4">
    <source>
        <dbReference type="EMBL" id="MEJ2866866.1"/>
    </source>
</evidence>
<evidence type="ECO:0000256" key="1">
    <source>
        <dbReference type="SAM" id="MobiDB-lite"/>
    </source>
</evidence>
<feature type="region of interest" description="Disordered" evidence="1">
    <location>
        <begin position="263"/>
        <end position="287"/>
    </location>
</feature>
<keyword evidence="5" id="KW-1185">Reference proteome</keyword>
<feature type="region of interest" description="Disordered" evidence="1">
    <location>
        <begin position="1"/>
        <end position="44"/>
    </location>
</feature>
<organism evidence="4 5">
    <name type="scientific">Actinomycetospora aurantiaca</name>
    <dbReference type="NCBI Taxonomy" id="3129233"/>
    <lineage>
        <taxon>Bacteria</taxon>
        <taxon>Bacillati</taxon>
        <taxon>Actinomycetota</taxon>
        <taxon>Actinomycetes</taxon>
        <taxon>Pseudonocardiales</taxon>
        <taxon>Pseudonocardiaceae</taxon>
        <taxon>Actinomycetospora</taxon>
    </lineage>
</organism>
<feature type="compositionally biased region" description="Low complexity" evidence="1">
    <location>
        <begin position="16"/>
        <end position="44"/>
    </location>
</feature>
<keyword evidence="2" id="KW-0812">Transmembrane</keyword>
<evidence type="ECO:0000259" key="3">
    <source>
        <dbReference type="Pfam" id="PF20568"/>
    </source>
</evidence>
<dbReference type="RefSeq" id="WP_337693477.1">
    <property type="nucleotide sequence ID" value="NZ_JBBEGN010000001.1"/>
</dbReference>
<name>A0ABU8MHT3_9PSEU</name>